<name>A0A6N9TPJ3_DISTH</name>
<gene>
    <name evidence="1" type="ORF">G3N55_00635</name>
</gene>
<keyword evidence="2" id="KW-1185">Reference proteome</keyword>
<sequence length="101" mass="12046">MSSHVEDLTIEYEEDGVTVVQELDKAILSKGAWATVLYRYRQWERSKDGYGDDRFTIRRYRKIRGEYRQQAKFNISSRDQARKIVDVLSRWLEDDDVEAQP</sequence>
<protein>
    <submittedName>
        <fullName evidence="1">Uncharacterized protein</fullName>
    </submittedName>
</protein>
<proteinExistence type="predicted"/>
<dbReference type="AlphaFoldDB" id="A0A6N9TPJ3"/>
<comment type="caution">
    <text evidence="1">The sequence shown here is derived from an EMBL/GenBank/DDBJ whole genome shotgun (WGS) entry which is preliminary data.</text>
</comment>
<reference evidence="1 2" key="1">
    <citation type="submission" date="2020-02" db="EMBL/GenBank/DDBJ databases">
        <title>Comparative genomics of sulfur disproportionating microorganisms.</title>
        <authorList>
            <person name="Ward L.M."/>
            <person name="Bertran E."/>
            <person name="Johnston D.T."/>
        </authorList>
    </citation>
    <scope>NUCLEOTIDE SEQUENCE [LARGE SCALE GENOMIC DNA]</scope>
    <source>
        <strain evidence="1 2">DSM 100025</strain>
    </source>
</reference>
<dbReference type="EMBL" id="JAAGRR010000002">
    <property type="protein sequence ID" value="NDY41357.1"/>
    <property type="molecule type" value="Genomic_DNA"/>
</dbReference>
<dbReference type="RefSeq" id="WP_163297515.1">
    <property type="nucleotide sequence ID" value="NZ_JAAGRR010000002.1"/>
</dbReference>
<accession>A0A6N9TPJ3</accession>
<dbReference type="Proteomes" id="UP000469346">
    <property type="component" value="Unassembled WGS sequence"/>
</dbReference>
<organism evidence="1 2">
    <name type="scientific">Dissulfurirhabdus thermomarina</name>
    <dbReference type="NCBI Taxonomy" id="1765737"/>
    <lineage>
        <taxon>Bacteria</taxon>
        <taxon>Deltaproteobacteria</taxon>
        <taxon>Dissulfurirhabdaceae</taxon>
        <taxon>Dissulfurirhabdus</taxon>
    </lineage>
</organism>
<evidence type="ECO:0000313" key="1">
    <source>
        <dbReference type="EMBL" id="NDY41357.1"/>
    </source>
</evidence>
<evidence type="ECO:0000313" key="2">
    <source>
        <dbReference type="Proteomes" id="UP000469346"/>
    </source>
</evidence>